<evidence type="ECO:0000313" key="3">
    <source>
        <dbReference type="Proteomes" id="UP000598633"/>
    </source>
</evidence>
<comment type="caution">
    <text evidence="2">The sequence shown here is derived from an EMBL/GenBank/DDBJ whole genome shotgun (WGS) entry which is preliminary data.</text>
</comment>
<accession>A0A8J7CE34</accession>
<sequence>MISASPMCPRPFSRATSVVAMAAILVIAFPTFAQDDGSPTFHPFAFGFTGGDSATPDTEVYDLRIPASFKIFTADDDDWGLRLRFVVYAGVYNFTVEDAIDFNYKFQSLAATPGVEFLVPAGKGWILKPFAEIGYGRDFDNDLGYGVWSVGIRTIATWPVKKWDLSFGTKVDYLSTFTSTDAVASDLGEIRLGFDARHPLPFTIGGNRADLSGYFIRRQYIDAIIGRDESEPLEIQYTNEVGFTFGTTPKVKLWFIPLPRIGIGYRFGPHVKGFRLNFGFPF</sequence>
<proteinExistence type="predicted"/>
<feature type="chain" id="PRO_5035252921" description="Outer membrane protein beta-barrel domain-containing protein" evidence="1">
    <location>
        <begin position="34"/>
        <end position="282"/>
    </location>
</feature>
<name>A0A8J7CE34_9BACT</name>
<organism evidence="2 3">
    <name type="scientific">Candidatus Sulfomarinibacter kjeldsenii</name>
    <dbReference type="NCBI Taxonomy" id="2885994"/>
    <lineage>
        <taxon>Bacteria</taxon>
        <taxon>Pseudomonadati</taxon>
        <taxon>Acidobacteriota</taxon>
        <taxon>Thermoanaerobaculia</taxon>
        <taxon>Thermoanaerobaculales</taxon>
        <taxon>Candidatus Sulfomarinibacteraceae</taxon>
        <taxon>Candidatus Sulfomarinibacter</taxon>
    </lineage>
</organism>
<protein>
    <recommendedName>
        <fullName evidence="4">Outer membrane protein beta-barrel domain-containing protein</fullName>
    </recommendedName>
</protein>
<evidence type="ECO:0000256" key="1">
    <source>
        <dbReference type="SAM" id="SignalP"/>
    </source>
</evidence>
<feature type="signal peptide" evidence="1">
    <location>
        <begin position="1"/>
        <end position="33"/>
    </location>
</feature>
<dbReference type="Proteomes" id="UP000598633">
    <property type="component" value="Unassembled WGS sequence"/>
</dbReference>
<dbReference type="AlphaFoldDB" id="A0A8J7CE34"/>
<reference evidence="2 3" key="1">
    <citation type="submission" date="2020-08" db="EMBL/GenBank/DDBJ databases">
        <title>Acidobacteriota in marine sediments use diverse sulfur dissimilation pathways.</title>
        <authorList>
            <person name="Wasmund K."/>
        </authorList>
    </citation>
    <scope>NUCLEOTIDE SEQUENCE [LARGE SCALE GENOMIC DNA]</scope>
    <source>
        <strain evidence="2">MAG AM3-A</strain>
    </source>
</reference>
<gene>
    <name evidence="2" type="ORF">IFJ97_00110</name>
</gene>
<evidence type="ECO:0000313" key="2">
    <source>
        <dbReference type="EMBL" id="MBD3869747.1"/>
    </source>
</evidence>
<dbReference type="EMBL" id="JACXWA010000003">
    <property type="protein sequence ID" value="MBD3869747.1"/>
    <property type="molecule type" value="Genomic_DNA"/>
</dbReference>
<keyword evidence="1" id="KW-0732">Signal</keyword>
<evidence type="ECO:0008006" key="4">
    <source>
        <dbReference type="Google" id="ProtNLM"/>
    </source>
</evidence>